<accession>H3BX43</accession>
<dbReference type="Gene3D" id="1.20.58.2220">
    <property type="entry name" value="Formin, FH2 domain"/>
    <property type="match status" value="1"/>
</dbReference>
<dbReference type="PANTHER" id="PTHR46345">
    <property type="entry name" value="INVERTED FORMIN-2"/>
    <property type="match status" value="1"/>
</dbReference>
<reference evidence="3" key="1">
    <citation type="journal article" date="2004" name="Nature">
        <title>Genome duplication in the teleost fish Tetraodon nigroviridis reveals the early vertebrate proto-karyotype.</title>
        <authorList>
            <person name="Jaillon O."/>
            <person name="Aury J.-M."/>
            <person name="Brunet F."/>
            <person name="Petit J.-L."/>
            <person name="Stange-Thomann N."/>
            <person name="Mauceli E."/>
            <person name="Bouneau L."/>
            <person name="Fischer C."/>
            <person name="Ozouf-Costaz C."/>
            <person name="Bernot A."/>
            <person name="Nicaud S."/>
            <person name="Jaffe D."/>
            <person name="Fisher S."/>
            <person name="Lutfalla G."/>
            <person name="Dossat C."/>
            <person name="Segurens B."/>
            <person name="Dasilva C."/>
            <person name="Salanoubat M."/>
            <person name="Levy M."/>
            <person name="Boudet N."/>
            <person name="Castellano S."/>
            <person name="Anthouard V."/>
            <person name="Jubin C."/>
            <person name="Castelli V."/>
            <person name="Katinka M."/>
            <person name="Vacherie B."/>
            <person name="Biemont C."/>
            <person name="Skalli Z."/>
            <person name="Cattolico L."/>
            <person name="Poulain J."/>
            <person name="De Berardinis V."/>
            <person name="Cruaud C."/>
            <person name="Duprat S."/>
            <person name="Brottier P."/>
            <person name="Coutanceau J.-P."/>
            <person name="Gouzy J."/>
            <person name="Parra G."/>
            <person name="Lardier G."/>
            <person name="Chapple C."/>
            <person name="McKernan K.J."/>
            <person name="McEwan P."/>
            <person name="Bosak S."/>
            <person name="Kellis M."/>
            <person name="Volff J.-N."/>
            <person name="Guigo R."/>
            <person name="Zody M.C."/>
            <person name="Mesirov J."/>
            <person name="Lindblad-Toh K."/>
            <person name="Birren B."/>
            <person name="Nusbaum C."/>
            <person name="Kahn D."/>
            <person name="Robinson-Rechavi M."/>
            <person name="Laudet V."/>
            <person name="Schachter V."/>
            <person name="Quetier F."/>
            <person name="Saurin W."/>
            <person name="Scarpelli C."/>
            <person name="Wincker P."/>
            <person name="Lander E.S."/>
            <person name="Weissenbach J."/>
            <person name="Roest Crollius H."/>
        </authorList>
    </citation>
    <scope>NUCLEOTIDE SEQUENCE [LARGE SCALE GENOMIC DNA]</scope>
</reference>
<organism evidence="2 3">
    <name type="scientific">Tetraodon nigroviridis</name>
    <name type="common">Spotted green pufferfish</name>
    <name type="synonym">Chelonodon nigroviridis</name>
    <dbReference type="NCBI Taxonomy" id="99883"/>
    <lineage>
        <taxon>Eukaryota</taxon>
        <taxon>Metazoa</taxon>
        <taxon>Chordata</taxon>
        <taxon>Craniata</taxon>
        <taxon>Vertebrata</taxon>
        <taxon>Euteleostomi</taxon>
        <taxon>Actinopterygii</taxon>
        <taxon>Neopterygii</taxon>
        <taxon>Teleostei</taxon>
        <taxon>Neoteleostei</taxon>
        <taxon>Acanthomorphata</taxon>
        <taxon>Eupercaria</taxon>
        <taxon>Tetraodontiformes</taxon>
        <taxon>Tetradontoidea</taxon>
        <taxon>Tetraodontidae</taxon>
        <taxon>Tetraodon</taxon>
    </lineage>
</organism>
<dbReference type="Proteomes" id="UP000007303">
    <property type="component" value="Unassembled WGS sequence"/>
</dbReference>
<dbReference type="STRING" id="99883.ENSTNIP00000000556"/>
<dbReference type="GeneTree" id="ENSGT00940000155128"/>
<evidence type="ECO:0000313" key="2">
    <source>
        <dbReference type="Ensembl" id="ENSTNIP00000000556.1"/>
    </source>
</evidence>
<sequence>TNQLIINDICHGNSRPYGAEPLRELLKLLPESEEVRKLRSYQDDVSKLSLADCFMHLLIQVPSYSLRVQAMLLREEFPVLSATMRRDITTLRAAARGLTFHPSGC</sequence>
<dbReference type="InParanoid" id="H3BX43"/>
<name>H3BX43_TETNG</name>
<dbReference type="Ensembl" id="ENSTNIT00000002324.1">
    <property type="protein sequence ID" value="ENSTNIP00000000556.1"/>
    <property type="gene ID" value="ENSTNIG00000001358.1"/>
</dbReference>
<keyword evidence="3" id="KW-1185">Reference proteome</keyword>
<dbReference type="PANTHER" id="PTHR46345:SF11">
    <property type="entry name" value="FORMIN-J-LIKE"/>
    <property type="match status" value="1"/>
</dbReference>
<dbReference type="Pfam" id="PF02181">
    <property type="entry name" value="FH2"/>
    <property type="match status" value="1"/>
</dbReference>
<protein>
    <recommendedName>
        <fullName evidence="1">FH2 domain-containing protein</fullName>
    </recommendedName>
</protein>
<dbReference type="OMA" id="KWETNTH"/>
<proteinExistence type="predicted"/>
<dbReference type="AlphaFoldDB" id="H3BX43"/>
<dbReference type="SUPFAM" id="SSF101447">
    <property type="entry name" value="Formin homology 2 domain (FH2 domain)"/>
    <property type="match status" value="1"/>
</dbReference>
<feature type="domain" description="FH2" evidence="1">
    <location>
        <begin position="1"/>
        <end position="105"/>
    </location>
</feature>
<dbReference type="HOGENOM" id="CLU_2242810_0_0_1"/>
<reference evidence="2" key="2">
    <citation type="submission" date="2025-08" db="UniProtKB">
        <authorList>
            <consortium name="Ensembl"/>
        </authorList>
    </citation>
    <scope>IDENTIFICATION</scope>
</reference>
<dbReference type="PROSITE" id="PS51444">
    <property type="entry name" value="FH2"/>
    <property type="match status" value="1"/>
</dbReference>
<evidence type="ECO:0000313" key="3">
    <source>
        <dbReference type="Proteomes" id="UP000007303"/>
    </source>
</evidence>
<dbReference type="InterPro" id="IPR042201">
    <property type="entry name" value="FH2_Formin_sf"/>
</dbReference>
<dbReference type="InterPro" id="IPR015425">
    <property type="entry name" value="FH2_Formin"/>
</dbReference>
<reference evidence="2" key="3">
    <citation type="submission" date="2025-09" db="UniProtKB">
        <authorList>
            <consortium name="Ensembl"/>
        </authorList>
    </citation>
    <scope>IDENTIFICATION</scope>
</reference>
<evidence type="ECO:0000259" key="1">
    <source>
        <dbReference type="PROSITE" id="PS51444"/>
    </source>
</evidence>